<keyword evidence="2" id="KW-0472">Membrane</keyword>
<dbReference type="OrthoDB" id="6613063at2759"/>
<feature type="compositionally biased region" description="Basic and acidic residues" evidence="1">
    <location>
        <begin position="710"/>
        <end position="736"/>
    </location>
</feature>
<dbReference type="EMBL" id="NHTK01000794">
    <property type="protein sequence ID" value="PPR05543.1"/>
    <property type="molecule type" value="Genomic_DNA"/>
</dbReference>
<dbReference type="AlphaFoldDB" id="A0A409YRC6"/>
<feature type="compositionally biased region" description="Basic and acidic residues" evidence="1">
    <location>
        <begin position="670"/>
        <end position="679"/>
    </location>
</feature>
<keyword evidence="2" id="KW-0812">Transmembrane</keyword>
<dbReference type="Proteomes" id="UP000284842">
    <property type="component" value="Unassembled WGS sequence"/>
</dbReference>
<sequence>MRQTLSSKAKGKQREVTLTPGPDANNEEVTRNLDAQNRSGKYPCDHCGKSVGYKTYLAHRKLPKVRMPTRGPPGSQVAESSIAGPSIAYGLRRKRLLTLTGEHPRKRLKLDDSVHPSPSATQEGDATPPSPAHHQLPNNASDASQHQPDADPTPVSPPPDPPATRRTSARIRLQSAQTARWAKTLHVIQEQQTLAPKHSDDEDVRDDRGDGAHDFEELLWVNREEEEEGQEEDPVSNVYAAAALAVQERAAEASMRRAHDARADALDESDLSILRPYVHKVEKHLTESTFNQLPQTYPRSRHTTLKLTKKRVGFLSGVLTVAKNVLRYTPRGVARKSYDYIPLIPRLQAMSDNKEMAQKIRYRSTYTKKHQPGLIRDVFDGSHYRNLLTQPVRDQDYLHFSDDRDIALVLINYNLPPEVRVRKENIINVGTIPGPKKPQDSFCYPLVQELLDLEVGVKSFDAVDRCRFDQRIVLQRRLEKKYYDHFMRLHTLLNLCLQLEFTELELTTIEQGFCTWVKDYEKLYYMHDPERLSACPLTIHSLLHIAWGIRYAGPVGCYWAFPMERHCNALLPSVRSKCHPYTAIANYVTAVAQINQIRLLFNIKLNLDPPKNVDEEDDSECEDEETQAQGSDGQEDQGTPSSSDDEMSGDSDGSHTNVSESGDSQDDDNEHTSSERSDANIDSDTQSNSDEDGEEGINNSNPEDSESDSESDRSGERTTDSEAGDKDDGDSHSTESEEHDSSDEAEPLQVVTVHDMKDLVPLDDTVLQFDKVKIIDLENGDTVIAVDLVKHGEDNRDASFVKYVQSVDLNARNSRRSRFHDRDLHGQLKRIFLFNVPAAPEFGIEAETVILALIQQAKVTQVNNLDCYKQLGSEEVVDLATINNNTMTGYLLITTHIMYFVLAAFCGYALALVDISLFFCDECAQNERNGIVGYRRHAHGRVPNFIQNVYQRVANVQNPIQHVHAPGLPVQHPSQRVHGPNTRGEGQILRVARVERRSYRQDRLLGGGRDWEGQ</sequence>
<feature type="region of interest" description="Disordered" evidence="1">
    <location>
        <begin position="608"/>
        <end position="747"/>
    </location>
</feature>
<accession>A0A409YRC6</accession>
<reference evidence="3 4" key="1">
    <citation type="journal article" date="2018" name="Evol. Lett.">
        <title>Horizontal gene cluster transfer increased hallucinogenic mushroom diversity.</title>
        <authorList>
            <person name="Reynolds H.T."/>
            <person name="Vijayakumar V."/>
            <person name="Gluck-Thaler E."/>
            <person name="Korotkin H.B."/>
            <person name="Matheny P.B."/>
            <person name="Slot J.C."/>
        </authorList>
    </citation>
    <scope>NUCLEOTIDE SEQUENCE [LARGE SCALE GENOMIC DNA]</scope>
    <source>
        <strain evidence="3 4">2629</strain>
    </source>
</reference>
<feature type="compositionally biased region" description="Polar residues" evidence="1">
    <location>
        <begin position="136"/>
        <end position="147"/>
    </location>
</feature>
<feature type="region of interest" description="Disordered" evidence="1">
    <location>
        <begin position="100"/>
        <end position="169"/>
    </location>
</feature>
<feature type="compositionally biased region" description="Acidic residues" evidence="1">
    <location>
        <begin position="737"/>
        <end position="746"/>
    </location>
</feature>
<comment type="caution">
    <text evidence="3">The sequence shown here is derived from an EMBL/GenBank/DDBJ whole genome shotgun (WGS) entry which is preliminary data.</text>
</comment>
<dbReference type="Pfam" id="PF02992">
    <property type="entry name" value="Transposase_21"/>
    <property type="match status" value="1"/>
</dbReference>
<dbReference type="InterPro" id="IPR004242">
    <property type="entry name" value="Transposase_21"/>
</dbReference>
<proteinExistence type="predicted"/>
<dbReference type="STRING" id="181874.A0A409YRC6"/>
<evidence type="ECO:0000256" key="2">
    <source>
        <dbReference type="SAM" id="Phobius"/>
    </source>
</evidence>
<evidence type="ECO:0000256" key="1">
    <source>
        <dbReference type="SAM" id="MobiDB-lite"/>
    </source>
</evidence>
<dbReference type="InParanoid" id="A0A409YRC6"/>
<evidence type="ECO:0000313" key="3">
    <source>
        <dbReference type="EMBL" id="PPR05543.1"/>
    </source>
</evidence>
<keyword evidence="2" id="KW-1133">Transmembrane helix</keyword>
<feature type="compositionally biased region" description="Polar residues" evidence="1">
    <location>
        <begin position="627"/>
        <end position="640"/>
    </location>
</feature>
<feature type="compositionally biased region" description="Basic and acidic residues" evidence="1">
    <location>
        <begin position="197"/>
        <end position="212"/>
    </location>
</feature>
<keyword evidence="4" id="KW-1185">Reference proteome</keyword>
<name>A0A409YRC6_9AGAR</name>
<evidence type="ECO:0000313" key="4">
    <source>
        <dbReference type="Proteomes" id="UP000284842"/>
    </source>
</evidence>
<feature type="region of interest" description="Disordered" evidence="1">
    <location>
        <begin position="190"/>
        <end position="212"/>
    </location>
</feature>
<feature type="transmembrane region" description="Helical" evidence="2">
    <location>
        <begin position="897"/>
        <end position="920"/>
    </location>
</feature>
<organism evidence="3 4">
    <name type="scientific">Panaeolus cyanescens</name>
    <dbReference type="NCBI Taxonomy" id="181874"/>
    <lineage>
        <taxon>Eukaryota</taxon>
        <taxon>Fungi</taxon>
        <taxon>Dikarya</taxon>
        <taxon>Basidiomycota</taxon>
        <taxon>Agaricomycotina</taxon>
        <taxon>Agaricomycetes</taxon>
        <taxon>Agaricomycetidae</taxon>
        <taxon>Agaricales</taxon>
        <taxon>Agaricineae</taxon>
        <taxon>Galeropsidaceae</taxon>
        <taxon>Panaeolus</taxon>
    </lineage>
</organism>
<feature type="region of interest" description="Disordered" evidence="1">
    <location>
        <begin position="1"/>
        <end position="46"/>
    </location>
</feature>
<gene>
    <name evidence="3" type="ORF">CVT24_003285</name>
</gene>
<protein>
    <submittedName>
        <fullName evidence="3">Uncharacterized protein</fullName>
    </submittedName>
</protein>
<feature type="compositionally biased region" description="Acidic residues" evidence="1">
    <location>
        <begin position="614"/>
        <end position="626"/>
    </location>
</feature>